<evidence type="ECO:0000256" key="1">
    <source>
        <dbReference type="SAM" id="SignalP"/>
    </source>
</evidence>
<organism evidence="2 3">
    <name type="scientific">Phytophthora fragariae</name>
    <dbReference type="NCBI Taxonomy" id="53985"/>
    <lineage>
        <taxon>Eukaryota</taxon>
        <taxon>Sar</taxon>
        <taxon>Stramenopiles</taxon>
        <taxon>Oomycota</taxon>
        <taxon>Peronosporomycetes</taxon>
        <taxon>Peronosporales</taxon>
        <taxon>Peronosporaceae</taxon>
        <taxon>Phytophthora</taxon>
    </lineage>
</organism>
<evidence type="ECO:0000313" key="2">
    <source>
        <dbReference type="EMBL" id="KAE9278431.1"/>
    </source>
</evidence>
<dbReference type="AlphaFoldDB" id="A0A6G0QAQ5"/>
<proteinExistence type="predicted"/>
<feature type="chain" id="PRO_5026198444" description="RxLR effector protein" evidence="1">
    <location>
        <begin position="30"/>
        <end position="144"/>
    </location>
</feature>
<name>A0A6G0QAQ5_9STRA</name>
<gene>
    <name evidence="2" type="ORF">PF008_g28620</name>
</gene>
<accession>A0A6G0QAQ5</accession>
<protein>
    <recommendedName>
        <fullName evidence="4">RxLR effector protein</fullName>
    </recommendedName>
</protein>
<evidence type="ECO:0000313" key="3">
    <source>
        <dbReference type="Proteomes" id="UP000486351"/>
    </source>
</evidence>
<sequence length="144" mass="15987">MVPSGQSRYYSVRLRAAWCLLLWGHGGVAVGATTRPCSRDYPVVRRCQSGRPESATLPTCLQPRLRLPVVNGIWVLQLSTILTVTFSKVGRNTHFTMIKKTAAGTRRRNMNTRALAAPTDPGSRDLEVPTFVRQRRGKSHTNLG</sequence>
<comment type="caution">
    <text evidence="2">The sequence shown here is derived from an EMBL/GenBank/DDBJ whole genome shotgun (WGS) entry which is preliminary data.</text>
</comment>
<dbReference type="Proteomes" id="UP000486351">
    <property type="component" value="Unassembled WGS sequence"/>
</dbReference>
<keyword evidence="1" id="KW-0732">Signal</keyword>
<dbReference type="EMBL" id="QXFY01004294">
    <property type="protein sequence ID" value="KAE9278431.1"/>
    <property type="molecule type" value="Genomic_DNA"/>
</dbReference>
<evidence type="ECO:0008006" key="4">
    <source>
        <dbReference type="Google" id="ProtNLM"/>
    </source>
</evidence>
<reference evidence="2 3" key="1">
    <citation type="submission" date="2018-09" db="EMBL/GenBank/DDBJ databases">
        <title>Genomic investigation of the strawberry pathogen Phytophthora fragariae indicates pathogenicity is determined by transcriptional variation in three key races.</title>
        <authorList>
            <person name="Adams T.M."/>
            <person name="Armitage A.D."/>
            <person name="Sobczyk M.K."/>
            <person name="Bates H.J."/>
            <person name="Dunwell J.M."/>
            <person name="Nellist C.F."/>
            <person name="Harrison R.J."/>
        </authorList>
    </citation>
    <scope>NUCLEOTIDE SEQUENCE [LARGE SCALE GENOMIC DNA]</scope>
    <source>
        <strain evidence="2 3">NOV-77</strain>
    </source>
</reference>
<feature type="signal peptide" evidence="1">
    <location>
        <begin position="1"/>
        <end position="29"/>
    </location>
</feature>